<dbReference type="OrthoDB" id="4205734at2759"/>
<gene>
    <name evidence="1" type="ORF">AJ79_01899</name>
</gene>
<name>A0A2B7Y5H9_9EURO</name>
<dbReference type="Proteomes" id="UP000223968">
    <property type="component" value="Unassembled WGS sequence"/>
</dbReference>
<dbReference type="STRING" id="1447875.A0A2B7Y5H9"/>
<dbReference type="AlphaFoldDB" id="A0A2B7Y5H9"/>
<accession>A0A2B7Y5H9</accession>
<sequence length="224" mass="24801">MGKPGQGVIGFCCAADLLFQHLDKNPLQHAESHMRALRLLRDEFEYTLGHTDYFYTTPGVPPSRFSNTNEVWEYSPFLCGVALGEALEIAHLLGEIPDAYTAIVEADDDVRQDTIKDATGARKLLPFSPRVLLGVLLYDILDEICSPVEPLSNFNYVAAAGYAMHTYSLVEAELEQLGNPTWKQASSCLDPNGVRSGLTLLALETKDEQLLQVFAKYISKIHPV</sequence>
<reference evidence="1 2" key="1">
    <citation type="submission" date="2017-10" db="EMBL/GenBank/DDBJ databases">
        <title>Comparative genomics in systemic dimorphic fungi from Ajellomycetaceae.</title>
        <authorList>
            <person name="Munoz J.F."/>
            <person name="Mcewen J.G."/>
            <person name="Clay O.K."/>
            <person name="Cuomo C.A."/>
        </authorList>
    </citation>
    <scope>NUCLEOTIDE SEQUENCE [LARGE SCALE GENOMIC DNA]</scope>
    <source>
        <strain evidence="1 2">UAMH5409</strain>
    </source>
</reference>
<comment type="caution">
    <text evidence="1">The sequence shown here is derived from an EMBL/GenBank/DDBJ whole genome shotgun (WGS) entry which is preliminary data.</text>
</comment>
<proteinExistence type="predicted"/>
<organism evidence="1 2">
    <name type="scientific">Helicocarpus griseus UAMH5409</name>
    <dbReference type="NCBI Taxonomy" id="1447875"/>
    <lineage>
        <taxon>Eukaryota</taxon>
        <taxon>Fungi</taxon>
        <taxon>Dikarya</taxon>
        <taxon>Ascomycota</taxon>
        <taxon>Pezizomycotina</taxon>
        <taxon>Eurotiomycetes</taxon>
        <taxon>Eurotiomycetidae</taxon>
        <taxon>Onygenales</taxon>
        <taxon>Ajellomycetaceae</taxon>
        <taxon>Helicocarpus</taxon>
    </lineage>
</organism>
<evidence type="ECO:0000313" key="2">
    <source>
        <dbReference type="Proteomes" id="UP000223968"/>
    </source>
</evidence>
<keyword evidence="2" id="KW-1185">Reference proteome</keyword>
<evidence type="ECO:0000313" key="1">
    <source>
        <dbReference type="EMBL" id="PGH16132.1"/>
    </source>
</evidence>
<protein>
    <submittedName>
        <fullName evidence="1">Uncharacterized protein</fullName>
    </submittedName>
</protein>
<dbReference type="EMBL" id="PDNB01000019">
    <property type="protein sequence ID" value="PGH16132.1"/>
    <property type="molecule type" value="Genomic_DNA"/>
</dbReference>